<protein>
    <submittedName>
        <fullName evidence="4">Uncharacterized protein</fullName>
    </submittedName>
</protein>
<feature type="compositionally biased region" description="Basic and acidic residues" evidence="2">
    <location>
        <begin position="159"/>
        <end position="170"/>
    </location>
</feature>
<feature type="compositionally biased region" description="Polar residues" evidence="2">
    <location>
        <begin position="393"/>
        <end position="403"/>
    </location>
</feature>
<evidence type="ECO:0000313" key="4">
    <source>
        <dbReference type="EMBL" id="CAI2371205.1"/>
    </source>
</evidence>
<dbReference type="Proteomes" id="UP001295684">
    <property type="component" value="Unassembled WGS sequence"/>
</dbReference>
<feature type="compositionally biased region" description="Polar residues" evidence="2">
    <location>
        <begin position="179"/>
        <end position="190"/>
    </location>
</feature>
<dbReference type="EMBL" id="CAMPGE010012437">
    <property type="protein sequence ID" value="CAI2371205.1"/>
    <property type="molecule type" value="Genomic_DNA"/>
</dbReference>
<evidence type="ECO:0000256" key="3">
    <source>
        <dbReference type="SAM" id="SignalP"/>
    </source>
</evidence>
<keyword evidence="1" id="KW-0175">Coiled coil</keyword>
<dbReference type="PROSITE" id="PS51257">
    <property type="entry name" value="PROKAR_LIPOPROTEIN"/>
    <property type="match status" value="1"/>
</dbReference>
<feature type="signal peptide" evidence="3">
    <location>
        <begin position="1"/>
        <end position="18"/>
    </location>
</feature>
<keyword evidence="5" id="KW-1185">Reference proteome</keyword>
<name>A0AAD1UTJ8_EUPCR</name>
<dbReference type="AlphaFoldDB" id="A0AAD1UTJ8"/>
<proteinExistence type="predicted"/>
<feature type="region of interest" description="Disordered" evidence="2">
    <location>
        <begin position="350"/>
        <end position="403"/>
    </location>
</feature>
<accession>A0AAD1UTJ8</accession>
<reference evidence="4" key="1">
    <citation type="submission" date="2023-07" db="EMBL/GenBank/DDBJ databases">
        <authorList>
            <consortium name="AG Swart"/>
            <person name="Singh M."/>
            <person name="Singh A."/>
            <person name="Seah K."/>
            <person name="Emmerich C."/>
        </authorList>
    </citation>
    <scope>NUCLEOTIDE SEQUENCE</scope>
    <source>
        <strain evidence="4">DP1</strain>
    </source>
</reference>
<evidence type="ECO:0000256" key="1">
    <source>
        <dbReference type="SAM" id="Coils"/>
    </source>
</evidence>
<gene>
    <name evidence="4" type="ORF">ECRASSUSDP1_LOCUS12525</name>
</gene>
<evidence type="ECO:0000313" key="5">
    <source>
        <dbReference type="Proteomes" id="UP001295684"/>
    </source>
</evidence>
<evidence type="ECO:0000256" key="2">
    <source>
        <dbReference type="SAM" id="MobiDB-lite"/>
    </source>
</evidence>
<comment type="caution">
    <text evidence="4">The sequence shown here is derived from an EMBL/GenBank/DDBJ whole genome shotgun (WGS) entry which is preliminary data.</text>
</comment>
<feature type="coiled-coil region" evidence="1">
    <location>
        <begin position="278"/>
        <end position="337"/>
    </location>
</feature>
<keyword evidence="3" id="KW-0732">Signal</keyword>
<sequence>MRIIQIFLVSFLISCTIAEVYEPETYDECIIKIYDLKPKVTNLVFYDPTTENSVMGKPEEDSGFFGNIFQSVGNLFTSAKPTVRDVIKDLGQTGEVLKIDVTNPNLEPLMEDYNVEATPYIVVLKNDAVLYSGHEKPTLPSENSEGEDLSNKASAEAVESQKQKGLEHDLYSLIEDTEPTSIDSPNSASESIIGESEVKSEATLIKPKTMSYPKPAKVEPAQSPQSDPKSSQASGMTLKKHENATTSAISAPKEAALENIDQDWKTILQKEERIAEKIKGIYDEDKKLSETLEEAEDDIHESEELFYQAKNAIDKTLQESEQQMLQYESELDKLYNARLAAKKAREDLYHPYGNRIPTKDGYQKPTKSSQYKPVRKRQQGPPKSANFHDMLRSTDTSSTGISN</sequence>
<feature type="region of interest" description="Disordered" evidence="2">
    <location>
        <begin position="134"/>
        <end position="252"/>
    </location>
</feature>
<feature type="compositionally biased region" description="Polar residues" evidence="2">
    <location>
        <begin position="222"/>
        <end position="235"/>
    </location>
</feature>
<feature type="chain" id="PRO_5041927910" evidence="3">
    <location>
        <begin position="19"/>
        <end position="403"/>
    </location>
</feature>
<organism evidence="4 5">
    <name type="scientific">Euplotes crassus</name>
    <dbReference type="NCBI Taxonomy" id="5936"/>
    <lineage>
        <taxon>Eukaryota</taxon>
        <taxon>Sar</taxon>
        <taxon>Alveolata</taxon>
        <taxon>Ciliophora</taxon>
        <taxon>Intramacronucleata</taxon>
        <taxon>Spirotrichea</taxon>
        <taxon>Hypotrichia</taxon>
        <taxon>Euplotida</taxon>
        <taxon>Euplotidae</taxon>
        <taxon>Moneuplotes</taxon>
    </lineage>
</organism>